<comment type="caution">
    <text evidence="2">The sequence shown here is derived from an EMBL/GenBank/DDBJ whole genome shotgun (WGS) entry which is preliminary data.</text>
</comment>
<organism evidence="2 3">
    <name type="scientific">Tanacetum coccineum</name>
    <dbReference type="NCBI Taxonomy" id="301880"/>
    <lineage>
        <taxon>Eukaryota</taxon>
        <taxon>Viridiplantae</taxon>
        <taxon>Streptophyta</taxon>
        <taxon>Embryophyta</taxon>
        <taxon>Tracheophyta</taxon>
        <taxon>Spermatophyta</taxon>
        <taxon>Magnoliopsida</taxon>
        <taxon>eudicotyledons</taxon>
        <taxon>Gunneridae</taxon>
        <taxon>Pentapetalae</taxon>
        <taxon>asterids</taxon>
        <taxon>campanulids</taxon>
        <taxon>Asterales</taxon>
        <taxon>Asteraceae</taxon>
        <taxon>Asteroideae</taxon>
        <taxon>Anthemideae</taxon>
        <taxon>Anthemidinae</taxon>
        <taxon>Tanacetum</taxon>
    </lineage>
</organism>
<sequence>MRESKHLCRKAHLLEDKQIPSVGVFDEHLESIWRKYIHFGLNLGRNETRLQLYSKTLKNSFADRGDGVKVPCDTVRTFKGRRQDHPDDVKVTDSRESRRRFTG</sequence>
<feature type="region of interest" description="Disordered" evidence="1">
    <location>
        <begin position="79"/>
        <end position="103"/>
    </location>
</feature>
<dbReference type="Proteomes" id="UP001151760">
    <property type="component" value="Unassembled WGS sequence"/>
</dbReference>
<feature type="compositionally biased region" description="Basic and acidic residues" evidence="1">
    <location>
        <begin position="81"/>
        <end position="96"/>
    </location>
</feature>
<dbReference type="EMBL" id="BQNB010019434">
    <property type="protein sequence ID" value="GJT85272.1"/>
    <property type="molecule type" value="Genomic_DNA"/>
</dbReference>
<evidence type="ECO:0000256" key="1">
    <source>
        <dbReference type="SAM" id="MobiDB-lite"/>
    </source>
</evidence>
<reference evidence="2" key="2">
    <citation type="submission" date="2022-01" db="EMBL/GenBank/DDBJ databases">
        <authorList>
            <person name="Yamashiro T."/>
            <person name="Shiraishi A."/>
            <person name="Satake H."/>
            <person name="Nakayama K."/>
        </authorList>
    </citation>
    <scope>NUCLEOTIDE SEQUENCE</scope>
</reference>
<gene>
    <name evidence="2" type="ORF">Tco_1066989</name>
</gene>
<protein>
    <submittedName>
        <fullName evidence="2">Uncharacterized protein</fullName>
    </submittedName>
</protein>
<evidence type="ECO:0000313" key="3">
    <source>
        <dbReference type="Proteomes" id="UP001151760"/>
    </source>
</evidence>
<evidence type="ECO:0000313" key="2">
    <source>
        <dbReference type="EMBL" id="GJT85272.1"/>
    </source>
</evidence>
<proteinExistence type="predicted"/>
<name>A0ABQ5HDB1_9ASTR</name>
<keyword evidence="3" id="KW-1185">Reference proteome</keyword>
<reference evidence="2" key="1">
    <citation type="journal article" date="2022" name="Int. J. Mol. Sci.">
        <title>Draft Genome of Tanacetum Coccineum: Genomic Comparison of Closely Related Tanacetum-Family Plants.</title>
        <authorList>
            <person name="Yamashiro T."/>
            <person name="Shiraishi A."/>
            <person name="Nakayama K."/>
            <person name="Satake H."/>
        </authorList>
    </citation>
    <scope>NUCLEOTIDE SEQUENCE</scope>
</reference>
<accession>A0ABQ5HDB1</accession>